<organism evidence="1 2">
    <name type="scientific">Leptospira weilii str. Ecochallenge</name>
    <dbReference type="NCBI Taxonomy" id="1049986"/>
    <lineage>
        <taxon>Bacteria</taxon>
        <taxon>Pseudomonadati</taxon>
        <taxon>Spirochaetota</taxon>
        <taxon>Spirochaetia</taxon>
        <taxon>Leptospirales</taxon>
        <taxon>Leptospiraceae</taxon>
        <taxon>Leptospira</taxon>
    </lineage>
</organism>
<dbReference type="AlphaFoldDB" id="N1UHR6"/>
<dbReference type="EMBL" id="AHMI02000075">
    <property type="protein sequence ID" value="EMY15565.1"/>
    <property type="molecule type" value="Genomic_DNA"/>
</dbReference>
<accession>N1UHR6</accession>
<dbReference type="Proteomes" id="UP000012249">
    <property type="component" value="Unassembled WGS sequence"/>
</dbReference>
<sequence>MFLKDFRLLIRKLEIKTLKSFVKRTNSNVIKEISKEEQRAFFDRLRTAGLKRI</sequence>
<gene>
    <name evidence="1" type="ORF">LEP1GSC043_1445</name>
</gene>
<proteinExistence type="predicted"/>
<comment type="caution">
    <text evidence="1">The sequence shown here is derived from an EMBL/GenBank/DDBJ whole genome shotgun (WGS) entry which is preliminary data.</text>
</comment>
<evidence type="ECO:0000313" key="2">
    <source>
        <dbReference type="Proteomes" id="UP000012249"/>
    </source>
</evidence>
<name>N1UHR6_9LEPT</name>
<protein>
    <submittedName>
        <fullName evidence="1">Uncharacterized protein</fullName>
    </submittedName>
</protein>
<evidence type="ECO:0000313" key="1">
    <source>
        <dbReference type="EMBL" id="EMY15565.1"/>
    </source>
</evidence>
<reference evidence="1 2" key="1">
    <citation type="submission" date="2013-02" db="EMBL/GenBank/DDBJ databases">
        <authorList>
            <person name="Harkins D.M."/>
            <person name="Durkin A.S."/>
            <person name="Brinkac L.M."/>
            <person name="Haft D.H."/>
            <person name="Selengut J.D."/>
            <person name="Sanka R."/>
            <person name="DePew J."/>
            <person name="Purushe J."/>
            <person name="Haake D.A."/>
            <person name="Matsunaga J."/>
            <person name="Vinetz J.M."/>
            <person name="Sutton G.G."/>
            <person name="Nierman W.C."/>
            <person name="Fouts D.E."/>
        </authorList>
    </citation>
    <scope>NUCLEOTIDE SEQUENCE [LARGE SCALE GENOMIC DNA]</scope>
    <source>
        <strain evidence="1 2">Ecochallenge</strain>
    </source>
</reference>